<dbReference type="InterPro" id="IPR015196">
    <property type="entry name" value="PngaseF_N"/>
</dbReference>
<feature type="domain" description="Peptide-N-glycosidase F N-terminal" evidence="3">
    <location>
        <begin position="362"/>
        <end position="525"/>
    </location>
</feature>
<reference evidence="4 5" key="1">
    <citation type="submission" date="2024-06" db="EMBL/GenBank/DDBJ databases">
        <authorList>
            <person name="Kraege A."/>
            <person name="Thomma B."/>
        </authorList>
    </citation>
    <scope>NUCLEOTIDE SEQUENCE [LARGE SCALE GENOMIC DNA]</scope>
</reference>
<gene>
    <name evidence="4" type="primary">g7419</name>
    <name evidence="4" type="ORF">VP750_LOCUS6352</name>
</gene>
<evidence type="ECO:0000259" key="3">
    <source>
        <dbReference type="SMART" id="SM01290"/>
    </source>
</evidence>
<dbReference type="EMBL" id="CAXHTA020000011">
    <property type="protein sequence ID" value="CAL5224693.1"/>
    <property type="molecule type" value="Genomic_DNA"/>
</dbReference>
<dbReference type="InterPro" id="IPR015197">
    <property type="entry name" value="PngaseF_C"/>
</dbReference>
<sequence length="719" mass="79621">MKAALFFVLSCSCAATGSFQIAIDVPETLGPAWHPAPGQRIPYGFSTPTLNGNFTLEKSLPVIIFSYEPTDAFLRSMWTSDSSVLQFIREAPSSVHYLFTSYGLDALGDVTMMSDRLQWAMDELDLKHSERKQWLSHLHFAKLPLSGLSDVGANFIPYLMGRWRASKKVLSAVPSGSMRTSTERLDASWDWLPAPPPHSAPLQFFANGCTDIQPYDLDGKVALIIQDEINARMRHGCSYAHMISAAQVANASGVLFSPLPGHDVEQMACHGAECDLPLAIWASMVPRRTATAIAEDVLAGVDITLSFAEEDRPGYFAIINADMELAELGWVTFPKLMHLGWAAQWLEYEGRLKANLSRPALEVPIFKNQIMQGEQGVVAHVTLPHMSDLSEYDKLELDFTLGCPGSLDADCPIWDHVVQLFVCCEDPDGRTSHCDKCDVTPWMSMAAEDPAGQLWLAQNGNRTLTSEEPCGRELGRWITPFRRRVGRWLTDVTVLSPLLSSRQCRFQAQTAPWALPWKPSLSLRFTKDDRTAAVDAGKQKGKVERRLIPLFTGGTFDADFNGAEDRRPVSFATPEDTERAYIEAVITGHGSDENNCAEFCVTNHRFRVNGRDHWVNFTAAGTKWGCTYQVEEGGIPNEHGTWHFGRNGWCDGQNVRPWVVDVTKDLEPAQSDAQNVVEYLGLFEGHEPDPGAAPGYIMMQSSLALEGSFTQSTAPQVVS</sequence>
<keyword evidence="1" id="KW-1015">Disulfide bond</keyword>
<dbReference type="PANTHER" id="PTHR39319:SF1">
    <property type="entry name" value="SI:DKEY-256H2.1"/>
    <property type="match status" value="1"/>
</dbReference>
<dbReference type="Pfam" id="PF09112">
    <property type="entry name" value="N-glycanase_N"/>
    <property type="match status" value="1"/>
</dbReference>
<dbReference type="SUPFAM" id="SSF49742">
    <property type="entry name" value="PHM/PNGase F"/>
    <property type="match status" value="1"/>
</dbReference>
<dbReference type="Proteomes" id="UP001497392">
    <property type="component" value="Unassembled WGS sequence"/>
</dbReference>
<name>A0ABP1FXT0_9CHLO</name>
<evidence type="ECO:0000256" key="2">
    <source>
        <dbReference type="SAM" id="SignalP"/>
    </source>
</evidence>
<accession>A0ABP1FXT0</accession>
<keyword evidence="5" id="KW-1185">Reference proteome</keyword>
<dbReference type="Pfam" id="PF09113">
    <property type="entry name" value="N-glycanase_C"/>
    <property type="match status" value="1"/>
</dbReference>
<dbReference type="Gene3D" id="2.60.120.230">
    <property type="match status" value="1"/>
</dbReference>
<dbReference type="InterPro" id="IPR014784">
    <property type="entry name" value="Cu2_ascorb_mOase-like_C"/>
</dbReference>
<keyword evidence="2" id="KW-0732">Signal</keyword>
<feature type="chain" id="PRO_5047399630" evidence="2">
    <location>
        <begin position="19"/>
        <end position="719"/>
    </location>
</feature>
<organism evidence="4 5">
    <name type="scientific">Coccomyxa viridis</name>
    <dbReference type="NCBI Taxonomy" id="1274662"/>
    <lineage>
        <taxon>Eukaryota</taxon>
        <taxon>Viridiplantae</taxon>
        <taxon>Chlorophyta</taxon>
        <taxon>core chlorophytes</taxon>
        <taxon>Trebouxiophyceae</taxon>
        <taxon>Trebouxiophyceae incertae sedis</taxon>
        <taxon>Coccomyxaceae</taxon>
        <taxon>Coccomyxa</taxon>
    </lineage>
</organism>
<evidence type="ECO:0000313" key="5">
    <source>
        <dbReference type="Proteomes" id="UP001497392"/>
    </source>
</evidence>
<evidence type="ECO:0000313" key="4">
    <source>
        <dbReference type="EMBL" id="CAL5224693.1"/>
    </source>
</evidence>
<protein>
    <submittedName>
        <fullName evidence="4">G7419 protein</fullName>
    </submittedName>
</protein>
<comment type="caution">
    <text evidence="4">The sequence shown here is derived from an EMBL/GenBank/DDBJ whole genome shotgun (WGS) entry which is preliminary data.</text>
</comment>
<dbReference type="InterPro" id="IPR053251">
    <property type="entry name" value="N-glycanase"/>
</dbReference>
<feature type="signal peptide" evidence="2">
    <location>
        <begin position="1"/>
        <end position="18"/>
    </location>
</feature>
<dbReference type="InterPro" id="IPR008977">
    <property type="entry name" value="PHM/PNGase_F_dom_sf"/>
</dbReference>
<dbReference type="PANTHER" id="PTHR39319">
    <property type="entry name" value="SI:DKEY-256H2.1"/>
    <property type="match status" value="1"/>
</dbReference>
<evidence type="ECO:0000256" key="1">
    <source>
        <dbReference type="ARBA" id="ARBA00023157"/>
    </source>
</evidence>
<proteinExistence type="predicted"/>
<dbReference type="SMART" id="SM01290">
    <property type="entry name" value="N-glycanase_N"/>
    <property type="match status" value="1"/>
</dbReference>